<organism evidence="2 3">
    <name type="scientific">Trapa incisa</name>
    <dbReference type="NCBI Taxonomy" id="236973"/>
    <lineage>
        <taxon>Eukaryota</taxon>
        <taxon>Viridiplantae</taxon>
        <taxon>Streptophyta</taxon>
        <taxon>Embryophyta</taxon>
        <taxon>Tracheophyta</taxon>
        <taxon>Spermatophyta</taxon>
        <taxon>Magnoliopsida</taxon>
        <taxon>eudicotyledons</taxon>
        <taxon>Gunneridae</taxon>
        <taxon>Pentapetalae</taxon>
        <taxon>rosids</taxon>
        <taxon>malvids</taxon>
        <taxon>Myrtales</taxon>
        <taxon>Lythraceae</taxon>
        <taxon>Trapa</taxon>
    </lineage>
</organism>
<dbReference type="Pfam" id="PF12043">
    <property type="entry name" value="DUF3527"/>
    <property type="match status" value="1"/>
</dbReference>
<gene>
    <name evidence="2" type="ORF">SAY87_028313</name>
</gene>
<sequence>MGREFMDGQKEDEEKGSEKAVQVCAEPPKSSMRETLRRVHSDQTFAQNVQRQQGNRICNVQRQQGNRICNVQRQQGNRICNVQRQQGNRICNVQRQRGNRICNVQRQQGNRICMNTALYRIFRGLDCRIPKDMVSPDEKYLRHCLELIHNSVSKAASLNVPLNSNSSIAGMPCDSLHLLNKIGILESPDCSAQLVFDCSLASGIGKVVTTSVRQRIEGSMMESKSMINLMRNPIFHRSCTLDGDFGMSNSHDLQEFPSHVVASPPSQLSLCSLSTQGIGMPVPSALSNNEIDPRDRKLLSRTSTNSTSTGTDKSSSSTSAPDVSLGMLHITWRSGIPHFVFSIDGKTEIYVTSLTDAEPTNSCSTRNQLYLFYLRPQGQKNVVHDMDPCPIVGRMKVTTSLSLSFNNLKVVESEFVLSTSCEASSDVTQASVNNLRRSKGLPKKMIELFKNSHLPRQSCMSQVDGTTNHELESSFLETPGDAHSNLDALCSNKKLRSYAPSNFELAAVLVRAPFRDSERQVETGGWGLKFLKKVATRIPRSLDETLPYDATRNTGNCSTSFDVIIPDGSHGGPRTSIGGPSTLTERWKNGGQCDCGGWDLGCPLNVLSPRSNQEKILSQEDMQRNNQEEVLSQEDMQGTMKSLNLYLQGSKQSLPCLRMMNVHEGLYIVHFQSTLSALQSFAIAVAHIHSQSPILQPKIFHFKQQD</sequence>
<dbReference type="PANTHER" id="PTHR31390">
    <property type="entry name" value="EXPRESSED PROTEIN"/>
    <property type="match status" value="1"/>
</dbReference>
<dbReference type="AlphaFoldDB" id="A0AAN7KXL9"/>
<dbReference type="EMBL" id="JAXIOK010000004">
    <property type="protein sequence ID" value="KAK4773294.1"/>
    <property type="molecule type" value="Genomic_DNA"/>
</dbReference>
<name>A0AAN7KXL9_9MYRT</name>
<protein>
    <submittedName>
        <fullName evidence="2">Uncharacterized protein</fullName>
    </submittedName>
</protein>
<comment type="caution">
    <text evidence="2">The sequence shown here is derived from an EMBL/GenBank/DDBJ whole genome shotgun (WGS) entry which is preliminary data.</text>
</comment>
<dbReference type="PANTHER" id="PTHR31390:SF2">
    <property type="entry name" value="EXPRESSED PROTEIN"/>
    <property type="match status" value="1"/>
</dbReference>
<dbReference type="Proteomes" id="UP001345219">
    <property type="component" value="Chromosome 22"/>
</dbReference>
<proteinExistence type="predicted"/>
<dbReference type="InterPro" id="IPR021916">
    <property type="entry name" value="DUF3527"/>
</dbReference>
<reference evidence="2 3" key="1">
    <citation type="journal article" date="2023" name="Hortic Res">
        <title>Pangenome of water caltrop reveals structural variations and asymmetric subgenome divergence after allopolyploidization.</title>
        <authorList>
            <person name="Zhang X."/>
            <person name="Chen Y."/>
            <person name="Wang L."/>
            <person name="Yuan Y."/>
            <person name="Fang M."/>
            <person name="Shi L."/>
            <person name="Lu R."/>
            <person name="Comes H.P."/>
            <person name="Ma Y."/>
            <person name="Chen Y."/>
            <person name="Huang G."/>
            <person name="Zhou Y."/>
            <person name="Zheng Z."/>
            <person name="Qiu Y."/>
        </authorList>
    </citation>
    <scope>NUCLEOTIDE SEQUENCE [LARGE SCALE GENOMIC DNA]</scope>
    <source>
        <tissue evidence="2">Roots</tissue>
    </source>
</reference>
<evidence type="ECO:0000313" key="2">
    <source>
        <dbReference type="EMBL" id="KAK4773294.1"/>
    </source>
</evidence>
<feature type="region of interest" description="Disordered" evidence="1">
    <location>
        <begin position="1"/>
        <end position="31"/>
    </location>
</feature>
<feature type="region of interest" description="Disordered" evidence="1">
    <location>
        <begin position="282"/>
        <end position="321"/>
    </location>
</feature>
<keyword evidence="3" id="KW-1185">Reference proteome</keyword>
<feature type="compositionally biased region" description="Low complexity" evidence="1">
    <location>
        <begin position="300"/>
        <end position="319"/>
    </location>
</feature>
<feature type="compositionally biased region" description="Basic and acidic residues" evidence="1">
    <location>
        <begin position="1"/>
        <end position="18"/>
    </location>
</feature>
<accession>A0AAN7KXL9</accession>
<evidence type="ECO:0000313" key="3">
    <source>
        <dbReference type="Proteomes" id="UP001345219"/>
    </source>
</evidence>
<evidence type="ECO:0000256" key="1">
    <source>
        <dbReference type="SAM" id="MobiDB-lite"/>
    </source>
</evidence>